<keyword evidence="2" id="KW-1185">Reference proteome</keyword>
<sequence>MEIAWHMLSSTDQFLSRIAEWSGKCMGYTFVLREASMLGLALRTYVNRNGALNAVVYVFKKDLEVGDKLATCHGLKATVGFMAPFQ</sequence>
<name>A0AA37LVF4_9PEZI</name>
<proteinExistence type="predicted"/>
<evidence type="ECO:0000313" key="1">
    <source>
        <dbReference type="EMBL" id="GJC86244.1"/>
    </source>
</evidence>
<protein>
    <recommendedName>
        <fullName evidence="3">DNA-directed RNA polymerase</fullName>
    </recommendedName>
</protein>
<reference evidence="1 2" key="1">
    <citation type="submission" date="2021-07" db="EMBL/GenBank/DDBJ databases">
        <title>Genome data of Colletotrichum spaethianum.</title>
        <authorList>
            <person name="Utami Y.D."/>
            <person name="Hiruma K."/>
        </authorList>
    </citation>
    <scope>NUCLEOTIDE SEQUENCE [LARGE SCALE GENOMIC DNA]</scope>
    <source>
        <strain evidence="1 2">MAFF 242679</strain>
    </source>
</reference>
<evidence type="ECO:0000313" key="2">
    <source>
        <dbReference type="Proteomes" id="UP001055172"/>
    </source>
</evidence>
<accession>A0AA37LVF4</accession>
<dbReference type="Proteomes" id="UP001055172">
    <property type="component" value="Unassembled WGS sequence"/>
</dbReference>
<dbReference type="EMBL" id="BPPX01000021">
    <property type="protein sequence ID" value="GJC86244.1"/>
    <property type="molecule type" value="Genomic_DNA"/>
</dbReference>
<dbReference type="AlphaFoldDB" id="A0AA37LVF4"/>
<gene>
    <name evidence="1" type="ORF">ColLi_09082</name>
</gene>
<organism evidence="1 2">
    <name type="scientific">Colletotrichum liriopes</name>
    <dbReference type="NCBI Taxonomy" id="708192"/>
    <lineage>
        <taxon>Eukaryota</taxon>
        <taxon>Fungi</taxon>
        <taxon>Dikarya</taxon>
        <taxon>Ascomycota</taxon>
        <taxon>Pezizomycotina</taxon>
        <taxon>Sordariomycetes</taxon>
        <taxon>Hypocreomycetidae</taxon>
        <taxon>Glomerellales</taxon>
        <taxon>Glomerellaceae</taxon>
        <taxon>Colletotrichum</taxon>
        <taxon>Colletotrichum spaethianum species complex</taxon>
    </lineage>
</organism>
<evidence type="ECO:0008006" key="3">
    <source>
        <dbReference type="Google" id="ProtNLM"/>
    </source>
</evidence>
<comment type="caution">
    <text evidence="1">The sequence shown here is derived from an EMBL/GenBank/DDBJ whole genome shotgun (WGS) entry which is preliminary data.</text>
</comment>